<reference evidence="2" key="1">
    <citation type="submission" date="2023-06" db="EMBL/GenBank/DDBJ databases">
        <authorList>
            <consortium name="Lawrence Berkeley National Laboratory"/>
            <person name="Ahrendt S."/>
            <person name="Sahu N."/>
            <person name="Indic B."/>
            <person name="Wong-Bajracharya J."/>
            <person name="Merenyi Z."/>
            <person name="Ke H.-M."/>
            <person name="Monk M."/>
            <person name="Kocsube S."/>
            <person name="Drula E."/>
            <person name="Lipzen A."/>
            <person name="Balint B."/>
            <person name="Henrissat B."/>
            <person name="Andreopoulos B."/>
            <person name="Martin F.M."/>
            <person name="Harder C.B."/>
            <person name="Rigling D."/>
            <person name="Ford K.L."/>
            <person name="Foster G.D."/>
            <person name="Pangilinan J."/>
            <person name="Papanicolaou A."/>
            <person name="Barry K."/>
            <person name="LaButti K."/>
            <person name="Viragh M."/>
            <person name="Koriabine M."/>
            <person name="Yan M."/>
            <person name="Riley R."/>
            <person name="Champramary S."/>
            <person name="Plett K.L."/>
            <person name="Tsai I.J."/>
            <person name="Slot J."/>
            <person name="Sipos G."/>
            <person name="Plett J."/>
            <person name="Nagy L.G."/>
            <person name="Grigoriev I.V."/>
        </authorList>
    </citation>
    <scope>NUCLEOTIDE SEQUENCE</scope>
    <source>
        <strain evidence="2">CCBAS 213</strain>
    </source>
</reference>
<feature type="region of interest" description="Disordered" evidence="1">
    <location>
        <begin position="1"/>
        <end position="306"/>
    </location>
</feature>
<feature type="compositionally biased region" description="Basic and acidic residues" evidence="1">
    <location>
        <begin position="156"/>
        <end position="171"/>
    </location>
</feature>
<feature type="compositionally biased region" description="Basic and acidic residues" evidence="1">
    <location>
        <begin position="378"/>
        <end position="389"/>
    </location>
</feature>
<name>A0AA39KEK2_ARMTA</name>
<dbReference type="RefSeq" id="XP_060331923.1">
    <property type="nucleotide sequence ID" value="XM_060481539.1"/>
</dbReference>
<proteinExistence type="predicted"/>
<evidence type="ECO:0000256" key="1">
    <source>
        <dbReference type="SAM" id="MobiDB-lite"/>
    </source>
</evidence>
<gene>
    <name evidence="2" type="ORF">EV420DRAFT_286139</name>
</gene>
<dbReference type="AlphaFoldDB" id="A0AA39KEK2"/>
<accession>A0AA39KEK2</accession>
<evidence type="ECO:0000313" key="3">
    <source>
        <dbReference type="Proteomes" id="UP001175211"/>
    </source>
</evidence>
<dbReference type="EMBL" id="JAUEPS010000014">
    <property type="protein sequence ID" value="KAK0459726.1"/>
    <property type="molecule type" value="Genomic_DNA"/>
</dbReference>
<feature type="compositionally biased region" description="Acidic residues" evidence="1">
    <location>
        <begin position="117"/>
        <end position="130"/>
    </location>
</feature>
<evidence type="ECO:0000313" key="2">
    <source>
        <dbReference type="EMBL" id="KAK0459726.1"/>
    </source>
</evidence>
<sequence length="389" mass="42788">MSAELSPPKAKRRGTKRPNVAFSDDDNDTNDGARDYPHSPKRARIHSTEPDTATDHHLPQHSPESSPNVGRSDVAATKKSRKRKPSARFVDEDDDYDVNIEDDDDELLKTASAIPDGFDDDEEFIDDDEDAPVRGSKKGKTKGAKAAGKGKGKTKAKSEVKEVKMKDERKIIPKPIPSAAQPPSSKRPKVPGTGDAPGGGDSATTQLMKDDHPTQAPKKKLPTIKKNKELGAAGPSTPSVAKSTSSAPTAPKDEFSLTNTLTPASRKPPLVSGGDLDLSNSSVYSSLFKPTANTPRTASNRDAERRKELNKLREEARAKRELEANYHFDLQGDMEKILRFEDRLRSIRSPTVYPNVLGAKWKEQWERDKRHRVQPTSRDVDGGREEGEM</sequence>
<feature type="compositionally biased region" description="Basic residues" evidence="1">
    <location>
        <begin position="135"/>
        <end position="155"/>
    </location>
</feature>
<comment type="caution">
    <text evidence="2">The sequence shown here is derived from an EMBL/GenBank/DDBJ whole genome shotgun (WGS) entry which is preliminary data.</text>
</comment>
<keyword evidence="3" id="KW-1185">Reference proteome</keyword>
<organism evidence="2 3">
    <name type="scientific">Armillaria tabescens</name>
    <name type="common">Ringless honey mushroom</name>
    <name type="synonym">Agaricus tabescens</name>
    <dbReference type="NCBI Taxonomy" id="1929756"/>
    <lineage>
        <taxon>Eukaryota</taxon>
        <taxon>Fungi</taxon>
        <taxon>Dikarya</taxon>
        <taxon>Basidiomycota</taxon>
        <taxon>Agaricomycotina</taxon>
        <taxon>Agaricomycetes</taxon>
        <taxon>Agaricomycetidae</taxon>
        <taxon>Agaricales</taxon>
        <taxon>Marasmiineae</taxon>
        <taxon>Physalacriaceae</taxon>
        <taxon>Desarmillaria</taxon>
    </lineage>
</organism>
<feature type="compositionally biased region" description="Polar residues" evidence="1">
    <location>
        <begin position="236"/>
        <end position="248"/>
    </location>
</feature>
<feature type="compositionally biased region" description="Acidic residues" evidence="1">
    <location>
        <begin position="91"/>
        <end position="106"/>
    </location>
</feature>
<dbReference type="GeneID" id="85365087"/>
<feature type="region of interest" description="Disordered" evidence="1">
    <location>
        <begin position="366"/>
        <end position="389"/>
    </location>
</feature>
<feature type="compositionally biased region" description="Basic and acidic residues" evidence="1">
    <location>
        <begin position="46"/>
        <end position="58"/>
    </location>
</feature>
<dbReference type="Proteomes" id="UP001175211">
    <property type="component" value="Unassembled WGS sequence"/>
</dbReference>
<protein>
    <submittedName>
        <fullName evidence="2">Uncharacterized protein</fullName>
    </submittedName>
</protein>